<dbReference type="CDD" id="cd00093">
    <property type="entry name" value="HTH_XRE"/>
    <property type="match status" value="1"/>
</dbReference>
<dbReference type="PANTHER" id="PTHR46558:SF15">
    <property type="entry name" value="HELIX-TURN-HELIX DOMAIN PROTEIN"/>
    <property type="match status" value="1"/>
</dbReference>
<dbReference type="InterPro" id="IPR001387">
    <property type="entry name" value="Cro/C1-type_HTH"/>
</dbReference>
<dbReference type="eggNOG" id="COG1476">
    <property type="taxonomic scope" value="Bacteria"/>
</dbReference>
<evidence type="ECO:0000259" key="2">
    <source>
        <dbReference type="PROSITE" id="PS50943"/>
    </source>
</evidence>
<sequence>MALKTQLKKYRQQFGWTQKQLAEKLHVSDKTISSWENGRTYPDVGMLLVLSDVFQISIDQFIRGNDVMVKKIDRDIKVNDLGTKVPSLSLTTKWRGYLDRYL</sequence>
<dbReference type="InterPro" id="IPR010982">
    <property type="entry name" value="Lambda_DNA-bd_dom_sf"/>
</dbReference>
<evidence type="ECO:0000313" key="3">
    <source>
        <dbReference type="EMBL" id="KRM32803.1"/>
    </source>
</evidence>
<keyword evidence="1" id="KW-0238">DNA-binding</keyword>
<gene>
    <name evidence="3" type="ORF">FC83_GL000205</name>
</gene>
<evidence type="ECO:0000313" key="4">
    <source>
        <dbReference type="Proteomes" id="UP000051236"/>
    </source>
</evidence>
<reference evidence="3 4" key="1">
    <citation type="journal article" date="2015" name="Genome Announc.">
        <title>Expanding the biotechnology potential of lactobacilli through comparative genomics of 213 strains and associated genera.</title>
        <authorList>
            <person name="Sun Z."/>
            <person name="Harris H.M."/>
            <person name="McCann A."/>
            <person name="Guo C."/>
            <person name="Argimon S."/>
            <person name="Zhang W."/>
            <person name="Yang X."/>
            <person name="Jeffery I.B."/>
            <person name="Cooney J.C."/>
            <person name="Kagawa T.F."/>
            <person name="Liu W."/>
            <person name="Song Y."/>
            <person name="Salvetti E."/>
            <person name="Wrobel A."/>
            <person name="Rasinkangas P."/>
            <person name="Parkhill J."/>
            <person name="Rea M.C."/>
            <person name="O'Sullivan O."/>
            <person name="Ritari J."/>
            <person name="Douillard F.P."/>
            <person name="Paul Ross R."/>
            <person name="Yang R."/>
            <person name="Briner A.E."/>
            <person name="Felis G.E."/>
            <person name="de Vos W.M."/>
            <person name="Barrangou R."/>
            <person name="Klaenhammer T.R."/>
            <person name="Caufield P.W."/>
            <person name="Cui Y."/>
            <person name="Zhang H."/>
            <person name="O'Toole P.W."/>
        </authorList>
    </citation>
    <scope>NUCLEOTIDE SEQUENCE [LARGE SCALE GENOMIC DNA]</scope>
    <source>
        <strain evidence="3 4">DSM 18527</strain>
    </source>
</reference>
<proteinExistence type="predicted"/>
<dbReference type="RefSeq" id="WP_052004784.1">
    <property type="nucleotide sequence ID" value="NZ_AZGA01000066.1"/>
</dbReference>
<feature type="domain" description="HTH cro/C1-type" evidence="2">
    <location>
        <begin position="7"/>
        <end position="61"/>
    </location>
</feature>
<protein>
    <recommendedName>
        <fullName evidence="2">HTH cro/C1-type domain-containing protein</fullName>
    </recommendedName>
</protein>
<dbReference type="Pfam" id="PF01381">
    <property type="entry name" value="HTH_3"/>
    <property type="match status" value="1"/>
</dbReference>
<dbReference type="PATRIC" id="fig|1423734.3.peg.205"/>
<keyword evidence="4" id="KW-1185">Reference proteome</keyword>
<organism evidence="3 4">
    <name type="scientific">Agrilactobacillus composti DSM 18527 = JCM 14202</name>
    <dbReference type="NCBI Taxonomy" id="1423734"/>
    <lineage>
        <taxon>Bacteria</taxon>
        <taxon>Bacillati</taxon>
        <taxon>Bacillota</taxon>
        <taxon>Bacilli</taxon>
        <taxon>Lactobacillales</taxon>
        <taxon>Lactobacillaceae</taxon>
        <taxon>Agrilactobacillus</taxon>
    </lineage>
</organism>
<accession>X0PFQ1</accession>
<evidence type="ECO:0000256" key="1">
    <source>
        <dbReference type="ARBA" id="ARBA00023125"/>
    </source>
</evidence>
<dbReference type="Proteomes" id="UP000051236">
    <property type="component" value="Unassembled WGS sequence"/>
</dbReference>
<dbReference type="EMBL" id="AZGA01000066">
    <property type="protein sequence ID" value="KRM32803.1"/>
    <property type="molecule type" value="Genomic_DNA"/>
</dbReference>
<dbReference type="Gene3D" id="1.10.260.40">
    <property type="entry name" value="lambda repressor-like DNA-binding domains"/>
    <property type="match status" value="1"/>
</dbReference>
<dbReference type="OrthoDB" id="9805856at2"/>
<dbReference type="PANTHER" id="PTHR46558">
    <property type="entry name" value="TRACRIPTIONAL REGULATORY PROTEIN-RELATED-RELATED"/>
    <property type="match status" value="1"/>
</dbReference>
<dbReference type="GO" id="GO:0003677">
    <property type="term" value="F:DNA binding"/>
    <property type="evidence" value="ECO:0007669"/>
    <property type="project" value="UniProtKB-KW"/>
</dbReference>
<dbReference type="SMART" id="SM00530">
    <property type="entry name" value="HTH_XRE"/>
    <property type="match status" value="1"/>
</dbReference>
<dbReference type="STRING" id="1423734.FC83_GL000205"/>
<dbReference type="PROSITE" id="PS50943">
    <property type="entry name" value="HTH_CROC1"/>
    <property type="match status" value="1"/>
</dbReference>
<dbReference type="AlphaFoldDB" id="X0PFQ1"/>
<comment type="caution">
    <text evidence="3">The sequence shown here is derived from an EMBL/GenBank/DDBJ whole genome shotgun (WGS) entry which is preliminary data.</text>
</comment>
<name>X0PFQ1_9LACO</name>
<dbReference type="SUPFAM" id="SSF47413">
    <property type="entry name" value="lambda repressor-like DNA-binding domains"/>
    <property type="match status" value="1"/>
</dbReference>